<accession>A0A0F9GDY5</accession>
<name>A0A0F9GDY5_9ZZZZ</name>
<dbReference type="AlphaFoldDB" id="A0A0F9GDY5"/>
<evidence type="ECO:0000313" key="2">
    <source>
        <dbReference type="EMBL" id="KKL61367.1"/>
    </source>
</evidence>
<feature type="transmembrane region" description="Helical" evidence="1">
    <location>
        <begin position="60"/>
        <end position="78"/>
    </location>
</feature>
<proteinExistence type="predicted"/>
<dbReference type="EMBL" id="LAZR01028843">
    <property type="protein sequence ID" value="KKL61367.1"/>
    <property type="molecule type" value="Genomic_DNA"/>
</dbReference>
<evidence type="ECO:0000256" key="1">
    <source>
        <dbReference type="SAM" id="Phobius"/>
    </source>
</evidence>
<feature type="transmembrane region" description="Helical" evidence="1">
    <location>
        <begin position="84"/>
        <end position="114"/>
    </location>
</feature>
<organism evidence="2">
    <name type="scientific">marine sediment metagenome</name>
    <dbReference type="NCBI Taxonomy" id="412755"/>
    <lineage>
        <taxon>unclassified sequences</taxon>
        <taxon>metagenomes</taxon>
        <taxon>ecological metagenomes</taxon>
    </lineage>
</organism>
<gene>
    <name evidence="2" type="ORF">LCGC14_2196000</name>
</gene>
<protein>
    <submittedName>
        <fullName evidence="2">Uncharacterized protein</fullName>
    </submittedName>
</protein>
<keyword evidence="1" id="KW-0472">Membrane</keyword>
<keyword evidence="1" id="KW-0812">Transmembrane</keyword>
<keyword evidence="1" id="KW-1133">Transmembrane helix</keyword>
<reference evidence="2" key="1">
    <citation type="journal article" date="2015" name="Nature">
        <title>Complex archaea that bridge the gap between prokaryotes and eukaryotes.</title>
        <authorList>
            <person name="Spang A."/>
            <person name="Saw J.H."/>
            <person name="Jorgensen S.L."/>
            <person name="Zaremba-Niedzwiedzka K."/>
            <person name="Martijn J."/>
            <person name="Lind A.E."/>
            <person name="van Eijk R."/>
            <person name="Schleper C."/>
            <person name="Guy L."/>
            <person name="Ettema T.J."/>
        </authorList>
    </citation>
    <scope>NUCLEOTIDE SEQUENCE</scope>
</reference>
<comment type="caution">
    <text evidence="2">The sequence shown here is derived from an EMBL/GenBank/DDBJ whole genome shotgun (WGS) entry which is preliminary data.</text>
</comment>
<sequence>MQHTALIYLGQRFIYRVVGFLYHWYVAGTRAYWHGVVELFERMDYALAWNITRKHLFKPLYGDYSVVGYILGFIFRIGRLCGASIVYVVLFLILAGAYIIWLLIPFTLVVKILFG</sequence>